<feature type="compositionally biased region" description="Polar residues" evidence="1">
    <location>
        <begin position="10"/>
        <end position="28"/>
    </location>
</feature>
<evidence type="ECO:0000256" key="2">
    <source>
        <dbReference type="SAM" id="Phobius"/>
    </source>
</evidence>
<dbReference type="RefSeq" id="XP_007917461.1">
    <property type="nucleotide sequence ID" value="XM_007919270.1"/>
</dbReference>
<evidence type="ECO:0000256" key="1">
    <source>
        <dbReference type="SAM" id="MobiDB-lite"/>
    </source>
</evidence>
<dbReference type="HOGENOM" id="CLU_1579605_0_0_1"/>
<evidence type="ECO:0000313" key="3">
    <source>
        <dbReference type="EMBL" id="EON97798.1"/>
    </source>
</evidence>
<keyword evidence="2" id="KW-0812">Transmembrane</keyword>
<keyword evidence="4" id="KW-1185">Reference proteome</keyword>
<dbReference type="AlphaFoldDB" id="R8BES3"/>
<protein>
    <submittedName>
        <fullName evidence="3">Uncharacterized protein</fullName>
    </submittedName>
</protein>
<dbReference type="eggNOG" id="ENOG502RN4W">
    <property type="taxonomic scope" value="Eukaryota"/>
</dbReference>
<gene>
    <name evidence="3" type="ORF">UCRPA7_6733</name>
</gene>
<dbReference type="Proteomes" id="UP000014074">
    <property type="component" value="Unassembled WGS sequence"/>
</dbReference>
<organism evidence="3 4">
    <name type="scientific">Phaeoacremonium minimum (strain UCR-PA7)</name>
    <name type="common">Esca disease fungus</name>
    <name type="synonym">Togninia minima</name>
    <dbReference type="NCBI Taxonomy" id="1286976"/>
    <lineage>
        <taxon>Eukaryota</taxon>
        <taxon>Fungi</taxon>
        <taxon>Dikarya</taxon>
        <taxon>Ascomycota</taxon>
        <taxon>Pezizomycotina</taxon>
        <taxon>Sordariomycetes</taxon>
        <taxon>Sordariomycetidae</taxon>
        <taxon>Togniniales</taxon>
        <taxon>Togniniaceae</taxon>
        <taxon>Phaeoacremonium</taxon>
    </lineage>
</organism>
<feature type="region of interest" description="Disordered" evidence="1">
    <location>
        <begin position="1"/>
        <end position="41"/>
    </location>
</feature>
<sequence length="169" mass="18284">MSSTRKDSLASWTTNHSTLETGEGNSYDRTPLPPRPSQQRDIYGASSPHRPLFLAARTLCICLGIVLIALSIIAQRGIGRDKWMAPILSPAIQSCCTSGIDVYFILRRNRRSPALQRLLYDGAIGIGFAIAGGFLVSFTLGDMQRTRAGSSAATAAVAVLILFCMFSEM</sequence>
<feature type="transmembrane region" description="Helical" evidence="2">
    <location>
        <begin position="148"/>
        <end position="166"/>
    </location>
</feature>
<keyword evidence="2" id="KW-1133">Transmembrane helix</keyword>
<proteinExistence type="predicted"/>
<dbReference type="EMBL" id="KB933260">
    <property type="protein sequence ID" value="EON97798.1"/>
    <property type="molecule type" value="Genomic_DNA"/>
</dbReference>
<keyword evidence="2" id="KW-0472">Membrane</keyword>
<name>R8BES3_PHAM7</name>
<reference evidence="4" key="1">
    <citation type="journal article" date="2013" name="Genome Announc.">
        <title>Draft genome sequence of the ascomycete Phaeoacremonium aleophilum strain UCR-PA7, a causal agent of the esca disease complex in grapevines.</title>
        <authorList>
            <person name="Blanco-Ulate B."/>
            <person name="Rolshausen P."/>
            <person name="Cantu D."/>
        </authorList>
    </citation>
    <scope>NUCLEOTIDE SEQUENCE [LARGE SCALE GENOMIC DNA]</scope>
    <source>
        <strain evidence="4">UCR-PA7</strain>
    </source>
</reference>
<accession>R8BES3</accession>
<dbReference type="GeneID" id="19327421"/>
<feature type="transmembrane region" description="Helical" evidence="2">
    <location>
        <begin position="118"/>
        <end position="136"/>
    </location>
</feature>
<feature type="transmembrane region" description="Helical" evidence="2">
    <location>
        <begin position="87"/>
        <end position="106"/>
    </location>
</feature>
<dbReference type="KEGG" id="tmn:UCRPA7_6733"/>
<feature type="transmembrane region" description="Helical" evidence="2">
    <location>
        <begin position="52"/>
        <end position="75"/>
    </location>
</feature>
<evidence type="ECO:0000313" key="4">
    <source>
        <dbReference type="Proteomes" id="UP000014074"/>
    </source>
</evidence>